<keyword evidence="3" id="KW-1185">Reference proteome</keyword>
<name>A0A7V8NWJ0_9BACT</name>
<feature type="transmembrane region" description="Helical" evidence="1">
    <location>
        <begin position="153"/>
        <end position="173"/>
    </location>
</feature>
<comment type="caution">
    <text evidence="2">The sequence shown here is derived from an EMBL/GenBank/DDBJ whole genome shotgun (WGS) entry which is preliminary data.</text>
</comment>
<dbReference type="Proteomes" id="UP000567293">
    <property type="component" value="Unassembled WGS sequence"/>
</dbReference>
<protein>
    <recommendedName>
        <fullName evidence="4">Urate oxidase N-terminal domain-containing protein</fullName>
    </recommendedName>
</protein>
<keyword evidence="1" id="KW-0472">Membrane</keyword>
<evidence type="ECO:0000256" key="1">
    <source>
        <dbReference type="SAM" id="Phobius"/>
    </source>
</evidence>
<keyword evidence="1" id="KW-0812">Transmembrane</keyword>
<feature type="transmembrane region" description="Helical" evidence="1">
    <location>
        <begin position="92"/>
        <end position="109"/>
    </location>
</feature>
<dbReference type="AlphaFoldDB" id="A0A7V8NWJ0"/>
<evidence type="ECO:0008006" key="4">
    <source>
        <dbReference type="Google" id="ProtNLM"/>
    </source>
</evidence>
<feature type="transmembrane region" description="Helical" evidence="1">
    <location>
        <begin position="54"/>
        <end position="72"/>
    </location>
</feature>
<accession>A0A7V8NWJ0</accession>
<reference evidence="2" key="1">
    <citation type="submission" date="2020-06" db="EMBL/GenBank/DDBJ databases">
        <title>Legume-microbial interactions unlock mineral nutrients during tropical forest succession.</title>
        <authorList>
            <person name="Epihov D.Z."/>
        </authorList>
    </citation>
    <scope>NUCLEOTIDE SEQUENCE [LARGE SCALE GENOMIC DNA]</scope>
    <source>
        <strain evidence="2">Pan2503</strain>
    </source>
</reference>
<evidence type="ECO:0000313" key="2">
    <source>
        <dbReference type="EMBL" id="MBA0088805.1"/>
    </source>
</evidence>
<organism evidence="2 3">
    <name type="scientific">Candidatus Acidiferrum panamense</name>
    <dbReference type="NCBI Taxonomy" id="2741543"/>
    <lineage>
        <taxon>Bacteria</taxon>
        <taxon>Pseudomonadati</taxon>
        <taxon>Acidobacteriota</taxon>
        <taxon>Terriglobia</taxon>
        <taxon>Candidatus Acidiferrales</taxon>
        <taxon>Candidatus Acidiferrum</taxon>
    </lineage>
</organism>
<keyword evidence="1" id="KW-1133">Transmembrane helix</keyword>
<evidence type="ECO:0000313" key="3">
    <source>
        <dbReference type="Proteomes" id="UP000567293"/>
    </source>
</evidence>
<proteinExistence type="predicted"/>
<sequence length="236" mass="26728">MNEMIVLRWLHIIFGIIWIGLLYFFNLVLTPAMKQCDPQLRIRIYPELMPGAMNWFRWSALVTVLVGLRYYAMHLGADARNAGNPSLVGKWFGWWFLVWMVAYVFLYALQLPAKGILDRAWVRSLGVAIVVIAASWLVLAFEGGATVSNAHLAISVGGGLGLIMLLNTWGVVWRAQKRLIAWSRASAEEGAPMPAEAERLMRWNYLTARTSFWLSFPMLFFMAAASHYPFLSSVPN</sequence>
<feature type="transmembrane region" description="Helical" evidence="1">
    <location>
        <begin position="211"/>
        <end position="230"/>
    </location>
</feature>
<feature type="transmembrane region" description="Helical" evidence="1">
    <location>
        <begin position="121"/>
        <end position="141"/>
    </location>
</feature>
<dbReference type="EMBL" id="JACDQQ010002684">
    <property type="protein sequence ID" value="MBA0088805.1"/>
    <property type="molecule type" value="Genomic_DNA"/>
</dbReference>
<gene>
    <name evidence="2" type="ORF">HRJ53_27770</name>
</gene>
<feature type="transmembrane region" description="Helical" evidence="1">
    <location>
        <begin position="12"/>
        <end position="33"/>
    </location>
</feature>